<keyword evidence="1" id="KW-1133">Transmembrane helix</keyword>
<dbReference type="RefSeq" id="WP_090872205.1">
    <property type="nucleotide sequence ID" value="NZ_FOHE01000022.1"/>
</dbReference>
<gene>
    <name evidence="2" type="ORF">SAMN05216389_12235</name>
</gene>
<proteinExistence type="predicted"/>
<reference evidence="2 3" key="1">
    <citation type="submission" date="2016-10" db="EMBL/GenBank/DDBJ databases">
        <authorList>
            <person name="de Groot N.N."/>
        </authorList>
    </citation>
    <scope>NUCLEOTIDE SEQUENCE [LARGE SCALE GENOMIC DNA]</scope>
    <source>
        <strain evidence="2 3">IBRC-M 10780</strain>
    </source>
</reference>
<protein>
    <submittedName>
        <fullName evidence="2">Uncharacterized protein</fullName>
    </submittedName>
</protein>
<dbReference type="EMBL" id="FOHE01000022">
    <property type="protein sequence ID" value="SET71224.1"/>
    <property type="molecule type" value="Genomic_DNA"/>
</dbReference>
<evidence type="ECO:0000256" key="1">
    <source>
        <dbReference type="SAM" id="Phobius"/>
    </source>
</evidence>
<dbReference type="Proteomes" id="UP000198618">
    <property type="component" value="Unassembled WGS sequence"/>
</dbReference>
<evidence type="ECO:0000313" key="3">
    <source>
        <dbReference type="Proteomes" id="UP000198618"/>
    </source>
</evidence>
<name>A0A1I0GJV1_9BACI</name>
<accession>A0A1I0GJV1</accession>
<keyword evidence="3" id="KW-1185">Reference proteome</keyword>
<keyword evidence="1" id="KW-0812">Transmembrane</keyword>
<dbReference type="AlphaFoldDB" id="A0A1I0GJV1"/>
<sequence length="171" mass="20158">MKKNVVIGILSTLVVVLIFTSSHLYKEIKRMKVDVSYDHVLLINESRDAVDNMRATNLQDALETEDGIALIETHKDQTLQKERQFSYHMRPFPKIGNMFYEVYQIQDKVLERGEATEEDIEIYKDRLNKLYYIMMDLEHYTGSARDLFDSFHGEVDPEITEKIDQRIEADY</sequence>
<feature type="transmembrane region" description="Helical" evidence="1">
    <location>
        <begin position="6"/>
        <end position="25"/>
    </location>
</feature>
<evidence type="ECO:0000313" key="2">
    <source>
        <dbReference type="EMBL" id="SET71224.1"/>
    </source>
</evidence>
<organism evidence="2 3">
    <name type="scientific">Oceanobacillus limi</name>
    <dbReference type="NCBI Taxonomy" id="930131"/>
    <lineage>
        <taxon>Bacteria</taxon>
        <taxon>Bacillati</taxon>
        <taxon>Bacillota</taxon>
        <taxon>Bacilli</taxon>
        <taxon>Bacillales</taxon>
        <taxon>Bacillaceae</taxon>
        <taxon>Oceanobacillus</taxon>
    </lineage>
</organism>
<keyword evidence="1" id="KW-0472">Membrane</keyword>